<dbReference type="InterPro" id="IPR043129">
    <property type="entry name" value="ATPase_NBD"/>
</dbReference>
<feature type="domain" description="Carbohydrate kinase FGGY C-terminal" evidence="9">
    <location>
        <begin position="257"/>
        <end position="444"/>
    </location>
</feature>
<dbReference type="InterPro" id="IPR018484">
    <property type="entry name" value="FGGY_N"/>
</dbReference>
<keyword evidence="5" id="KW-0319">Glycerol metabolism</keyword>
<dbReference type="GO" id="GO:0005829">
    <property type="term" value="C:cytosol"/>
    <property type="evidence" value="ECO:0007669"/>
    <property type="project" value="TreeGrafter"/>
</dbReference>
<accession>A0A7X1KL51</accession>
<organism evidence="10 11">
    <name type="scientific">Novosphingobium flavum</name>
    <dbReference type="NCBI Taxonomy" id="1778672"/>
    <lineage>
        <taxon>Bacteria</taxon>
        <taxon>Pseudomonadati</taxon>
        <taxon>Pseudomonadota</taxon>
        <taxon>Alphaproteobacteria</taxon>
        <taxon>Sphingomonadales</taxon>
        <taxon>Sphingomonadaceae</taxon>
        <taxon>Novosphingobium</taxon>
    </lineage>
</organism>
<evidence type="ECO:0000256" key="3">
    <source>
        <dbReference type="ARBA" id="ARBA00022741"/>
    </source>
</evidence>
<keyword evidence="6" id="KW-0067">ATP-binding</keyword>
<keyword evidence="11" id="KW-1185">Reference proteome</keyword>
<evidence type="ECO:0000256" key="1">
    <source>
        <dbReference type="ARBA" id="ARBA00009156"/>
    </source>
</evidence>
<dbReference type="InterPro" id="IPR018483">
    <property type="entry name" value="Carb_kinase_FGGY_CS"/>
</dbReference>
<evidence type="ECO:0000256" key="2">
    <source>
        <dbReference type="ARBA" id="ARBA00022679"/>
    </source>
</evidence>
<dbReference type="Pfam" id="PF00370">
    <property type="entry name" value="FGGY_N"/>
    <property type="match status" value="1"/>
</dbReference>
<dbReference type="RefSeq" id="WP_185663579.1">
    <property type="nucleotide sequence ID" value="NZ_JACLAW010000004.1"/>
</dbReference>
<evidence type="ECO:0000313" key="11">
    <source>
        <dbReference type="Proteomes" id="UP000566813"/>
    </source>
</evidence>
<dbReference type="FunFam" id="3.30.420.40:FF:000008">
    <property type="entry name" value="Glycerol kinase"/>
    <property type="match status" value="1"/>
</dbReference>
<keyword evidence="2 7" id="KW-0808">Transferase</keyword>
<comment type="similarity">
    <text evidence="1 7">Belongs to the FGGY kinase family.</text>
</comment>
<evidence type="ECO:0000256" key="7">
    <source>
        <dbReference type="RuleBase" id="RU003733"/>
    </source>
</evidence>
<evidence type="ECO:0000313" key="10">
    <source>
        <dbReference type="EMBL" id="MBC2665202.1"/>
    </source>
</evidence>
<dbReference type="PANTHER" id="PTHR10196:SF78">
    <property type="entry name" value="GLYCEROL KINASE"/>
    <property type="match status" value="1"/>
</dbReference>
<dbReference type="PIRSF" id="PIRSF000538">
    <property type="entry name" value="GlpK"/>
    <property type="match status" value="1"/>
</dbReference>
<dbReference type="InterPro" id="IPR000577">
    <property type="entry name" value="Carb_kinase_FGGY"/>
</dbReference>
<comment type="caution">
    <text evidence="10">The sequence shown here is derived from an EMBL/GenBank/DDBJ whole genome shotgun (WGS) entry which is preliminary data.</text>
</comment>
<reference evidence="10 11" key="1">
    <citation type="submission" date="2020-08" db="EMBL/GenBank/DDBJ databases">
        <title>The genome sequence of type strain Novosphingobium flavum NBRC 111647.</title>
        <authorList>
            <person name="Liu Y."/>
        </authorList>
    </citation>
    <scope>NUCLEOTIDE SEQUENCE [LARGE SCALE GENOMIC DNA]</scope>
    <source>
        <strain evidence="10 11">NBRC 111647</strain>
    </source>
</reference>
<dbReference type="SUPFAM" id="SSF53067">
    <property type="entry name" value="Actin-like ATPase domain"/>
    <property type="match status" value="2"/>
</dbReference>
<dbReference type="AlphaFoldDB" id="A0A7X1KL51"/>
<dbReference type="EMBL" id="JACLAW010000004">
    <property type="protein sequence ID" value="MBC2665202.1"/>
    <property type="molecule type" value="Genomic_DNA"/>
</dbReference>
<dbReference type="CDD" id="cd07786">
    <property type="entry name" value="FGGY_EcGK_like"/>
    <property type="match status" value="1"/>
</dbReference>
<dbReference type="Gene3D" id="3.30.420.40">
    <property type="match status" value="2"/>
</dbReference>
<sequence>MQERPLLIIDEGTTSTRAILYSVAGEILGISRRDITQYYPSEGRVEHDAAEIWDKTLACARDMVAQAGGGDRIGAIGITNQRETVVAWDRKTGTPLTRAIVWQDRRTAERCRELRDAGHEPMIQERTGLLVDPYFSATKMAWILEHEPLARELGDRLAFGTVESWLVWNLTGGLHITDASNASRTMLMPIAGNDWDDELLKLHGVARSSLPEIVDMAGQFGSTRADLLGAAIPICGLAGDQQAATIGQNCRAPGDVKVTLGTGAFVLANAGFKPPRSTHRLLGTVLTQLQGERVYALEGSIFVAGSLVKWLRDEMHMVGSAAETESLATSVPDNGGVCILPALSGLGAPHWRANVRGVIAGLSHATGRAHIVRAALEAMAHQMHDLKQAYEGDGCAWRTLRLDGGMSANNWVAQDLADVLDLPVERPRDVETTALGAAMLASVGCGYDASLQQAGRMRPEVSYFAPRMEEERRAARLELWHELLTSQLAQCAA</sequence>
<dbReference type="GO" id="GO:0005524">
    <property type="term" value="F:ATP binding"/>
    <property type="evidence" value="ECO:0007669"/>
    <property type="project" value="UniProtKB-KW"/>
</dbReference>
<dbReference type="NCBIfam" id="NF000756">
    <property type="entry name" value="PRK00047.1"/>
    <property type="match status" value="1"/>
</dbReference>
<dbReference type="InterPro" id="IPR018485">
    <property type="entry name" value="FGGY_C"/>
</dbReference>
<gene>
    <name evidence="10" type="ORF">H7F51_06700</name>
</gene>
<evidence type="ECO:0000256" key="6">
    <source>
        <dbReference type="ARBA" id="ARBA00022840"/>
    </source>
</evidence>
<dbReference type="Proteomes" id="UP000566813">
    <property type="component" value="Unassembled WGS sequence"/>
</dbReference>
<keyword evidence="4 7" id="KW-0418">Kinase</keyword>
<dbReference type="GO" id="GO:0004370">
    <property type="term" value="F:glycerol kinase activity"/>
    <property type="evidence" value="ECO:0007669"/>
    <property type="project" value="TreeGrafter"/>
</dbReference>
<evidence type="ECO:0000259" key="8">
    <source>
        <dbReference type="Pfam" id="PF00370"/>
    </source>
</evidence>
<proteinExistence type="inferred from homology"/>
<dbReference type="Pfam" id="PF02782">
    <property type="entry name" value="FGGY_C"/>
    <property type="match status" value="1"/>
</dbReference>
<evidence type="ECO:0000259" key="9">
    <source>
        <dbReference type="Pfam" id="PF02782"/>
    </source>
</evidence>
<dbReference type="PANTHER" id="PTHR10196">
    <property type="entry name" value="SUGAR KINASE"/>
    <property type="match status" value="1"/>
</dbReference>
<evidence type="ECO:0000256" key="4">
    <source>
        <dbReference type="ARBA" id="ARBA00022777"/>
    </source>
</evidence>
<dbReference type="GO" id="GO:0019563">
    <property type="term" value="P:glycerol catabolic process"/>
    <property type="evidence" value="ECO:0007669"/>
    <property type="project" value="TreeGrafter"/>
</dbReference>
<evidence type="ECO:0000256" key="5">
    <source>
        <dbReference type="ARBA" id="ARBA00022798"/>
    </source>
</evidence>
<dbReference type="PROSITE" id="PS00933">
    <property type="entry name" value="FGGY_KINASES_1"/>
    <property type="match status" value="1"/>
</dbReference>
<keyword evidence="3" id="KW-0547">Nucleotide-binding</keyword>
<protein>
    <submittedName>
        <fullName evidence="10">Glycerol kinase</fullName>
    </submittedName>
</protein>
<dbReference type="PROSITE" id="PS00445">
    <property type="entry name" value="FGGY_KINASES_2"/>
    <property type="match status" value="1"/>
</dbReference>
<name>A0A7X1KL51_9SPHN</name>
<feature type="domain" description="Carbohydrate kinase FGGY N-terminal" evidence="8">
    <location>
        <begin position="7"/>
        <end position="247"/>
    </location>
</feature>